<protein>
    <recommendedName>
        <fullName evidence="1">Diphthamide synthase domain-containing protein</fullName>
    </recommendedName>
</protein>
<dbReference type="Gene3D" id="3.40.50.620">
    <property type="entry name" value="HUPs"/>
    <property type="match status" value="1"/>
</dbReference>
<dbReference type="SUPFAM" id="SSF52402">
    <property type="entry name" value="Adenine nucleotide alpha hydrolases-like"/>
    <property type="match status" value="1"/>
</dbReference>
<accession>A0A8I1WB54</accession>
<sequence>MKRVLLSWSSGKDSMLTLLRLQEMPDVEVVGLFTTYSGDEVPIQGTPIRIVQQQAQCLQLPLCTIALPHWPSNEVYKQTVVQGLQQSGLPFDTLAFGDLFLDGIAEFRRSYLEPQGWQTLFPLMGEPTSLLAQEIIQREIETYLISVDTTQLNGEFCGRRFDASLLAELPANVDPCGEHGEFHTLVVNSPAFTQRLDVQSLHIERQERFHFQRYQ</sequence>
<name>A0A8I1WB54_PLESH</name>
<organism evidence="2 3">
    <name type="scientific">Plesiomonas shigelloides</name>
    <name type="common">Aeromonas shigelloides</name>
    <dbReference type="NCBI Taxonomy" id="703"/>
    <lineage>
        <taxon>Bacteria</taxon>
        <taxon>Pseudomonadati</taxon>
        <taxon>Pseudomonadota</taxon>
        <taxon>Gammaproteobacteria</taxon>
        <taxon>Enterobacterales</taxon>
        <taxon>Enterobacteriaceae</taxon>
        <taxon>Plesiomonas</taxon>
    </lineage>
</organism>
<dbReference type="Proteomes" id="UP000664658">
    <property type="component" value="Unassembled WGS sequence"/>
</dbReference>
<dbReference type="AlphaFoldDB" id="A0A8I1WB54"/>
<dbReference type="EMBL" id="JAFNAA010000015">
    <property type="protein sequence ID" value="MBO1109114.1"/>
    <property type="molecule type" value="Genomic_DNA"/>
</dbReference>
<evidence type="ECO:0000313" key="2">
    <source>
        <dbReference type="EMBL" id="MBO1109114.1"/>
    </source>
</evidence>
<dbReference type="InterPro" id="IPR002761">
    <property type="entry name" value="Diphthami_syn_dom"/>
</dbReference>
<dbReference type="Pfam" id="PF01902">
    <property type="entry name" value="Diphthami_syn_2"/>
    <property type="match status" value="1"/>
</dbReference>
<evidence type="ECO:0000313" key="3">
    <source>
        <dbReference type="Proteomes" id="UP000664658"/>
    </source>
</evidence>
<dbReference type="Gene3D" id="3.90.1490.10">
    <property type="entry name" value="putative n-type atp pyrophosphatase, domain 2"/>
    <property type="match status" value="1"/>
</dbReference>
<dbReference type="RefSeq" id="WP_207542385.1">
    <property type="nucleotide sequence ID" value="NZ_JAFNAA010000015.1"/>
</dbReference>
<evidence type="ECO:0000259" key="1">
    <source>
        <dbReference type="Pfam" id="PF01902"/>
    </source>
</evidence>
<proteinExistence type="predicted"/>
<feature type="domain" description="Diphthamide synthase" evidence="1">
    <location>
        <begin position="3"/>
        <end position="211"/>
    </location>
</feature>
<gene>
    <name evidence="2" type="ORF">J2R62_13010</name>
</gene>
<dbReference type="InterPro" id="IPR014729">
    <property type="entry name" value="Rossmann-like_a/b/a_fold"/>
</dbReference>
<reference evidence="2" key="1">
    <citation type="submission" date="2021-03" db="EMBL/GenBank/DDBJ databases">
        <title>Plesiomonas shigelloides zfcc0051, isolated from zebrafish feces.</title>
        <authorList>
            <person name="Vanderhoek Z."/>
            <person name="Gaulke C."/>
        </authorList>
    </citation>
    <scope>NUCLEOTIDE SEQUENCE</scope>
    <source>
        <strain evidence="2">Zfcc0051</strain>
    </source>
</reference>
<comment type="caution">
    <text evidence="2">The sequence shown here is derived from an EMBL/GenBank/DDBJ whole genome shotgun (WGS) entry which is preliminary data.</text>
</comment>